<gene>
    <name evidence="1" type="ORF">FHU36_007514</name>
</gene>
<keyword evidence="2" id="KW-1185">Reference proteome</keyword>
<dbReference type="EMBL" id="JACHJB010000003">
    <property type="protein sequence ID" value="MBB6350942.1"/>
    <property type="molecule type" value="Genomic_DNA"/>
</dbReference>
<dbReference type="AlphaFoldDB" id="A0A7X0F055"/>
<dbReference type="Proteomes" id="UP000583800">
    <property type="component" value="Unassembled WGS sequence"/>
</dbReference>
<proteinExistence type="predicted"/>
<comment type="caution">
    <text evidence="1">The sequence shown here is derived from an EMBL/GenBank/DDBJ whole genome shotgun (WGS) entry which is preliminary data.</text>
</comment>
<name>A0A7X0F055_9ACTN</name>
<accession>A0A7X0F055</accession>
<organism evidence="1 2">
    <name type="scientific">Nonomuraea muscovyensis</name>
    <dbReference type="NCBI Taxonomy" id="1124761"/>
    <lineage>
        <taxon>Bacteria</taxon>
        <taxon>Bacillati</taxon>
        <taxon>Actinomycetota</taxon>
        <taxon>Actinomycetes</taxon>
        <taxon>Streptosporangiales</taxon>
        <taxon>Streptosporangiaceae</taxon>
        <taxon>Nonomuraea</taxon>
    </lineage>
</organism>
<reference evidence="1 2" key="1">
    <citation type="submission" date="2020-08" db="EMBL/GenBank/DDBJ databases">
        <title>Sequencing the genomes of 1000 actinobacteria strains.</title>
        <authorList>
            <person name="Klenk H.-P."/>
        </authorList>
    </citation>
    <scope>NUCLEOTIDE SEQUENCE [LARGE SCALE GENOMIC DNA]</scope>
    <source>
        <strain evidence="1 2">DSM 45913</strain>
    </source>
</reference>
<protein>
    <recommendedName>
        <fullName evidence="3">DUF1877 family protein</fullName>
    </recommendedName>
</protein>
<evidence type="ECO:0000313" key="2">
    <source>
        <dbReference type="Proteomes" id="UP000583800"/>
    </source>
</evidence>
<evidence type="ECO:0008006" key="3">
    <source>
        <dbReference type="Google" id="ProtNLM"/>
    </source>
</evidence>
<sequence length="169" mass="18382">MAVTQQMARIPGQLLDSCRTSVDELDRLCSFEMAPPEDHLDLDWTPGPLLRIGELVCAGPGVVAAFRRALAGDGEVNPAYRNHPQTVWEHPVAALDPDAVAVVAPLLHRMGSVMPAALASSDGEITAVLRELFPDVDLSREYMVRHLTALLGFYDGAAERGLAVVLWWD</sequence>
<dbReference type="RefSeq" id="WP_185088643.1">
    <property type="nucleotide sequence ID" value="NZ_JACHJB010000003.1"/>
</dbReference>
<evidence type="ECO:0000313" key="1">
    <source>
        <dbReference type="EMBL" id="MBB6350942.1"/>
    </source>
</evidence>